<keyword evidence="2 5" id="KW-0812">Transmembrane</keyword>
<evidence type="ECO:0000313" key="7">
    <source>
        <dbReference type="Proteomes" id="UP000230161"/>
    </source>
</evidence>
<dbReference type="EMBL" id="PGFB01000002">
    <property type="protein sequence ID" value="PJJ63408.1"/>
    <property type="molecule type" value="Genomic_DNA"/>
</dbReference>
<comment type="caution">
    <text evidence="6">The sequence shown here is derived from an EMBL/GenBank/DDBJ whole genome shotgun (WGS) entry which is preliminary data.</text>
</comment>
<keyword evidence="6" id="KW-0808">Transferase</keyword>
<dbReference type="GO" id="GO:0016020">
    <property type="term" value="C:membrane"/>
    <property type="evidence" value="ECO:0007669"/>
    <property type="project" value="UniProtKB-SubCell"/>
</dbReference>
<comment type="subcellular location">
    <subcellularLocation>
        <location evidence="1">Membrane</location>
        <topology evidence="1">Multi-pass membrane protein</topology>
    </subcellularLocation>
</comment>
<evidence type="ECO:0000256" key="3">
    <source>
        <dbReference type="ARBA" id="ARBA00022989"/>
    </source>
</evidence>
<feature type="transmembrane region" description="Helical" evidence="5">
    <location>
        <begin position="155"/>
        <end position="177"/>
    </location>
</feature>
<dbReference type="Pfam" id="PF01040">
    <property type="entry name" value="UbiA"/>
    <property type="match status" value="1"/>
</dbReference>
<feature type="transmembrane region" description="Helical" evidence="5">
    <location>
        <begin position="252"/>
        <end position="276"/>
    </location>
</feature>
<dbReference type="RefSeq" id="WP_100343912.1">
    <property type="nucleotide sequence ID" value="NZ_PGFB01000002.1"/>
</dbReference>
<dbReference type="AlphaFoldDB" id="A0A2M9BZA3"/>
<sequence length="277" mass="28378">MPSTVSALLRSSHPGPCLAVTALAIILAVGIGAPPLVIVVLALAVFAGQLSVGLSNDWLDADRDRQAGRADKPIARGWISVSAVRTAAVATLAAAVLLSFLLGFFAGAAHTIALVSAWAYNAVLKNSALSVLPYALSFGLLATVPGFALPQPSLTAWWVIAFAALLGSAAHFANVLPDLDDDRRTGIRGLPHRLGRRVSGVTAFVLLAAASIIVVFASGTEPGILSLAGLGLDLVIAIAGVVHVLTRPSTRLLFQLIIASAIVNVVLLATAGSRILV</sequence>
<dbReference type="GO" id="GO:0016765">
    <property type="term" value="F:transferase activity, transferring alkyl or aryl (other than methyl) groups"/>
    <property type="evidence" value="ECO:0007669"/>
    <property type="project" value="InterPro"/>
</dbReference>
<keyword evidence="4 5" id="KW-0472">Membrane</keyword>
<gene>
    <name evidence="6" type="ORF">CLV54_1073</name>
</gene>
<dbReference type="InterPro" id="IPR000537">
    <property type="entry name" value="UbiA_prenyltransferase"/>
</dbReference>
<protein>
    <submittedName>
        <fullName evidence="6">4-hydroxybenzoate polyprenyltransferase</fullName>
    </submittedName>
</protein>
<feature type="transmembrane region" description="Helical" evidence="5">
    <location>
        <begin position="224"/>
        <end position="245"/>
    </location>
</feature>
<accession>A0A2M9BZA3</accession>
<dbReference type="OrthoDB" id="3212588at2"/>
<evidence type="ECO:0000256" key="2">
    <source>
        <dbReference type="ARBA" id="ARBA00022692"/>
    </source>
</evidence>
<feature type="transmembrane region" description="Helical" evidence="5">
    <location>
        <begin position="131"/>
        <end position="149"/>
    </location>
</feature>
<dbReference type="InterPro" id="IPR044878">
    <property type="entry name" value="UbiA_sf"/>
</dbReference>
<name>A0A2M9BZA3_9MICO</name>
<proteinExistence type="predicted"/>
<keyword evidence="7" id="KW-1185">Reference proteome</keyword>
<dbReference type="CDD" id="cd13956">
    <property type="entry name" value="PT_UbiA"/>
    <property type="match status" value="1"/>
</dbReference>
<dbReference type="Gene3D" id="1.10.357.140">
    <property type="entry name" value="UbiA prenyltransferase"/>
    <property type="match status" value="1"/>
</dbReference>
<evidence type="ECO:0000256" key="5">
    <source>
        <dbReference type="SAM" id="Phobius"/>
    </source>
</evidence>
<reference evidence="6 7" key="1">
    <citation type="submission" date="2017-11" db="EMBL/GenBank/DDBJ databases">
        <title>Genomic Encyclopedia of Archaeal and Bacterial Type Strains, Phase II (KMG-II): From Individual Species to Whole Genera.</title>
        <authorList>
            <person name="Goeker M."/>
        </authorList>
    </citation>
    <scope>NUCLEOTIDE SEQUENCE [LARGE SCALE GENOMIC DNA]</scope>
    <source>
        <strain evidence="6 7">DSM 25625</strain>
    </source>
</reference>
<evidence type="ECO:0000256" key="4">
    <source>
        <dbReference type="ARBA" id="ARBA00023136"/>
    </source>
</evidence>
<evidence type="ECO:0000313" key="6">
    <source>
        <dbReference type="EMBL" id="PJJ63408.1"/>
    </source>
</evidence>
<evidence type="ECO:0000256" key="1">
    <source>
        <dbReference type="ARBA" id="ARBA00004141"/>
    </source>
</evidence>
<keyword evidence="3 5" id="KW-1133">Transmembrane helix</keyword>
<feature type="transmembrane region" description="Helical" evidence="5">
    <location>
        <begin position="20"/>
        <end position="46"/>
    </location>
</feature>
<organism evidence="6 7">
    <name type="scientific">Compostimonas suwonensis</name>
    <dbReference type="NCBI Taxonomy" id="1048394"/>
    <lineage>
        <taxon>Bacteria</taxon>
        <taxon>Bacillati</taxon>
        <taxon>Actinomycetota</taxon>
        <taxon>Actinomycetes</taxon>
        <taxon>Micrococcales</taxon>
        <taxon>Microbacteriaceae</taxon>
        <taxon>Compostimonas</taxon>
    </lineage>
</organism>
<dbReference type="Proteomes" id="UP000230161">
    <property type="component" value="Unassembled WGS sequence"/>
</dbReference>
<feature type="transmembrane region" description="Helical" evidence="5">
    <location>
        <begin position="198"/>
        <end position="218"/>
    </location>
</feature>